<feature type="domain" description="CapR homology" evidence="1">
    <location>
        <begin position="171"/>
        <end position="228"/>
    </location>
</feature>
<proteinExistence type="predicted"/>
<dbReference type="EMBL" id="OR481006">
    <property type="protein sequence ID" value="WNO47446.1"/>
    <property type="molecule type" value="Genomic_DNA"/>
</dbReference>
<feature type="domain" description="CapR homology" evidence="1">
    <location>
        <begin position="237"/>
        <end position="295"/>
    </location>
</feature>
<dbReference type="Pfam" id="PF21817">
    <property type="entry name" value="CapR"/>
    <property type="match status" value="3"/>
</dbReference>
<reference evidence="2" key="1">
    <citation type="submission" date="2023-08" db="EMBL/GenBank/DDBJ databases">
        <authorList>
            <person name="Nazir A."/>
        </authorList>
    </citation>
    <scope>NUCLEOTIDE SEQUENCE</scope>
</reference>
<evidence type="ECO:0000259" key="1">
    <source>
        <dbReference type="Pfam" id="PF21817"/>
    </source>
</evidence>
<feature type="domain" description="CapR homology" evidence="1">
    <location>
        <begin position="17"/>
        <end position="82"/>
    </location>
</feature>
<organism evidence="2">
    <name type="scientific">Staphylococcus phage vB_VibM_10AMN12</name>
    <dbReference type="NCBI Taxonomy" id="3076785"/>
    <lineage>
        <taxon>Viruses</taxon>
        <taxon>Duplodnaviria</taxon>
        <taxon>Heunggongvirae</taxon>
        <taxon>Uroviricota</taxon>
        <taxon>Caudoviricetes</taxon>
    </lineage>
</organism>
<name>A0AA96KSM5_9CAUD</name>
<accession>A0AA96KSM5</accession>
<dbReference type="InterPro" id="IPR048793">
    <property type="entry name" value="CapR_dom"/>
</dbReference>
<sequence>MEFILKVIEIIDKTYSQRKFIGTKIEDGRKYLLVTNCYKKGNNVLFSVECSVCSKDTELFPENEMLISKNNLKQGKKPCRCSSGWKPSTYQYKILVKRYSEFVGDTVKSITDKGVVKIYSEKYGDWEVPVNEYIKGKRGVLETKEIKNSKLRLPDKVHSDRFLSTGAFIKGTYFWRSDRMDTRGYSVYWKYYCPKCSEDEYVQNGLCDGVFEAIGGTLKKGNRSCRCSPNYRWSQSQREYQINKICKNEGLTFIGWDENYKGAFTKFHWICSHNHKNITDLSNFLHLNHRCSTCAESLWGYYKEKGNDIDTLYLLRFYQDGEIFYKVGRTFKTKDRFDYFKKFYNIEIISMIENIHDVIYPKEFYLKNLLKKYHYSPELPFDGSIEECFTSEILKEPEVISTFNLKGPTMTSITTATKLHYLPRDTVYLVLHHNVKIKDSSGEWNLGCVYQDTSSLAIYSRPYEVFDMDKWAVL</sequence>
<protein>
    <recommendedName>
        <fullName evidence="1">CapR homology domain-containing protein</fullName>
    </recommendedName>
</protein>
<evidence type="ECO:0000313" key="2">
    <source>
        <dbReference type="EMBL" id="WNO47446.1"/>
    </source>
</evidence>